<dbReference type="SUPFAM" id="SSF53474">
    <property type="entry name" value="alpha/beta-Hydrolases"/>
    <property type="match status" value="1"/>
</dbReference>
<dbReference type="EMBL" id="VIKS01000003">
    <property type="protein sequence ID" value="TQV88905.1"/>
    <property type="molecule type" value="Genomic_DNA"/>
</dbReference>
<dbReference type="InterPro" id="IPR022742">
    <property type="entry name" value="Hydrolase_4"/>
</dbReference>
<dbReference type="InterPro" id="IPR029058">
    <property type="entry name" value="AB_hydrolase_fold"/>
</dbReference>
<dbReference type="Pfam" id="PF12146">
    <property type="entry name" value="Hydrolase_4"/>
    <property type="match status" value="1"/>
</dbReference>
<organism evidence="2 3">
    <name type="scientific">Aliikangiella coralliicola</name>
    <dbReference type="NCBI Taxonomy" id="2592383"/>
    <lineage>
        <taxon>Bacteria</taxon>
        <taxon>Pseudomonadati</taxon>
        <taxon>Pseudomonadota</taxon>
        <taxon>Gammaproteobacteria</taxon>
        <taxon>Oceanospirillales</taxon>
        <taxon>Pleioneaceae</taxon>
        <taxon>Aliikangiella</taxon>
    </lineage>
</organism>
<evidence type="ECO:0000313" key="3">
    <source>
        <dbReference type="Proteomes" id="UP000315439"/>
    </source>
</evidence>
<reference evidence="2 3" key="1">
    <citation type="submission" date="2019-07" db="EMBL/GenBank/DDBJ databases">
        <title>Draft genome for Aliikangiella sp. M105.</title>
        <authorList>
            <person name="Wang G."/>
        </authorList>
    </citation>
    <scope>NUCLEOTIDE SEQUENCE [LARGE SCALE GENOMIC DNA]</scope>
    <source>
        <strain evidence="2 3">M105</strain>
    </source>
</reference>
<proteinExistence type="predicted"/>
<dbReference type="AlphaFoldDB" id="A0A545UHG3"/>
<name>A0A545UHG3_9GAMM</name>
<sequence>MFGESESPLYGVYHSPLNYQANERAFLICMPLGHEYYKNYSGMRMLADELALQGHHVLRFCYKGTGDSSGDSHQFDIEQALHDIKIAQAELKELSGIDVCSVFGMRMGATLAALSAQDVQYDKLIFWDPIISGREYTESLMTIHAEVISDSNRFLETYLEKERFPEQVVGLPFSTQLRQQIDDIHLSNISSIKANSISIFCSANDQKVEDFIVQCKQNQSIAVNLQSCTSIVNWEDTTGIEKMVHPGSNIGKFVLEANK</sequence>
<evidence type="ECO:0000259" key="1">
    <source>
        <dbReference type="Pfam" id="PF12146"/>
    </source>
</evidence>
<accession>A0A545UHG3</accession>
<protein>
    <recommendedName>
        <fullName evidence="1">Serine aminopeptidase S33 domain-containing protein</fullName>
    </recommendedName>
</protein>
<dbReference type="Gene3D" id="3.40.50.1820">
    <property type="entry name" value="alpha/beta hydrolase"/>
    <property type="match status" value="1"/>
</dbReference>
<feature type="domain" description="Serine aminopeptidase S33" evidence="1">
    <location>
        <begin position="34"/>
        <end position="148"/>
    </location>
</feature>
<dbReference type="Proteomes" id="UP000315439">
    <property type="component" value="Unassembled WGS sequence"/>
</dbReference>
<comment type="caution">
    <text evidence="2">The sequence shown here is derived from an EMBL/GenBank/DDBJ whole genome shotgun (WGS) entry which is preliminary data.</text>
</comment>
<gene>
    <name evidence="2" type="ORF">FLL46_05050</name>
</gene>
<keyword evidence="3" id="KW-1185">Reference proteome</keyword>
<evidence type="ECO:0000313" key="2">
    <source>
        <dbReference type="EMBL" id="TQV88905.1"/>
    </source>
</evidence>